<feature type="compositionally biased region" description="Low complexity" evidence="2">
    <location>
        <begin position="357"/>
        <end position="380"/>
    </location>
</feature>
<evidence type="ECO:0000313" key="4">
    <source>
        <dbReference type="EMBL" id="GAA2912685.1"/>
    </source>
</evidence>
<dbReference type="Gene3D" id="3.30.559.10">
    <property type="entry name" value="Chloramphenicol acetyltransferase-like domain"/>
    <property type="match status" value="1"/>
</dbReference>
<reference evidence="4 5" key="1">
    <citation type="journal article" date="2019" name="Int. J. Syst. Evol. Microbiol.">
        <title>The Global Catalogue of Microorganisms (GCM) 10K type strain sequencing project: providing services to taxonomists for standard genome sequencing and annotation.</title>
        <authorList>
            <consortium name="The Broad Institute Genomics Platform"/>
            <consortium name="The Broad Institute Genome Sequencing Center for Infectious Disease"/>
            <person name="Wu L."/>
            <person name="Ma J."/>
        </authorList>
    </citation>
    <scope>NUCLEOTIDE SEQUENCE [LARGE SCALE GENOMIC DNA]</scope>
    <source>
        <strain evidence="4 5">JCM 4087</strain>
    </source>
</reference>
<keyword evidence="5" id="KW-1185">Reference proteome</keyword>
<accession>A0ABN3WEP8</accession>
<dbReference type="InterPro" id="IPR001242">
    <property type="entry name" value="Condensation_dom"/>
</dbReference>
<comment type="caution">
    <text evidence="4">The sequence shown here is derived from an EMBL/GenBank/DDBJ whole genome shotgun (WGS) entry which is preliminary data.</text>
</comment>
<feature type="domain" description="Condensation" evidence="3">
    <location>
        <begin position="12"/>
        <end position="300"/>
    </location>
</feature>
<dbReference type="SUPFAM" id="SSF52777">
    <property type="entry name" value="CoA-dependent acyltransferases"/>
    <property type="match status" value="2"/>
</dbReference>
<proteinExistence type="predicted"/>
<evidence type="ECO:0000313" key="5">
    <source>
        <dbReference type="Proteomes" id="UP001501102"/>
    </source>
</evidence>
<feature type="region of interest" description="Disordered" evidence="2">
    <location>
        <begin position="314"/>
        <end position="425"/>
    </location>
</feature>
<evidence type="ECO:0000259" key="3">
    <source>
        <dbReference type="Pfam" id="PF00668"/>
    </source>
</evidence>
<dbReference type="Pfam" id="PF00668">
    <property type="entry name" value="Condensation"/>
    <property type="match status" value="1"/>
</dbReference>
<feature type="compositionally biased region" description="Low complexity" evidence="2">
    <location>
        <begin position="406"/>
        <end position="416"/>
    </location>
</feature>
<sequence length="425" mass="47040">MLRAVVQPGGKQRVLEQVPPYEIAAEDLRGRSDGEQAEALDRVRGELADQVLPTEEWPPFDIRASLLDEDRVRLHLSMDLLFVDVRSLFVVLDEWRRFYDDPSWTPEPLELTFRDYVLAEQALESEALGKRSADYWLSRVDELSPGPDLPIGTAPERLGRPTFTRRRAALAPERWAALSDAAHRHGLTPNNLLLAAYAEVLRTWSRRQEFTLTLTQLHRLPLHPQAQRIVGDFLSPGLLTVGGTAEESFAERAAGVQRQLLADLAHSAFGGIRVLRELTRRQGDGRNVSMPVVFSSMLGADGDAATADAPAALRRRGVRHQPDPPGLAGETRSRRRTASSSSTGTPWTACSPRARWTPCSTPTPRSSTGSSRTGRCGRPPAESFRCRPRRPPSASSPTPRPRTSRRPCCTSSSARPPVAPPTRWP</sequence>
<dbReference type="CDD" id="cd19535">
    <property type="entry name" value="Cyc_NRPS"/>
    <property type="match status" value="1"/>
</dbReference>
<dbReference type="Gene3D" id="3.30.559.30">
    <property type="entry name" value="Nonribosomal peptide synthetase, condensation domain"/>
    <property type="match status" value="1"/>
</dbReference>
<organism evidence="4 5">
    <name type="scientific">Streptomyces thioluteus</name>
    <dbReference type="NCBI Taxonomy" id="66431"/>
    <lineage>
        <taxon>Bacteria</taxon>
        <taxon>Bacillati</taxon>
        <taxon>Actinomycetota</taxon>
        <taxon>Actinomycetes</taxon>
        <taxon>Kitasatosporales</taxon>
        <taxon>Streptomycetaceae</taxon>
        <taxon>Streptomyces</taxon>
    </lineage>
</organism>
<name>A0ABN3WEP8_STRTU</name>
<dbReference type="EMBL" id="BAAAXZ010000022">
    <property type="protein sequence ID" value="GAA2912685.1"/>
    <property type="molecule type" value="Genomic_DNA"/>
</dbReference>
<dbReference type="PANTHER" id="PTHR45527">
    <property type="entry name" value="NONRIBOSOMAL PEPTIDE SYNTHETASE"/>
    <property type="match status" value="1"/>
</dbReference>
<dbReference type="InterPro" id="IPR057737">
    <property type="entry name" value="Condensation_MtbB-like"/>
</dbReference>
<evidence type="ECO:0000256" key="1">
    <source>
        <dbReference type="ARBA" id="ARBA00022598"/>
    </source>
</evidence>
<dbReference type="Proteomes" id="UP001501102">
    <property type="component" value="Unassembled WGS sequence"/>
</dbReference>
<dbReference type="InterPro" id="IPR023213">
    <property type="entry name" value="CAT-like_dom_sf"/>
</dbReference>
<gene>
    <name evidence="4" type="ORF">GCM10020221_05540</name>
</gene>
<evidence type="ECO:0000256" key="2">
    <source>
        <dbReference type="SAM" id="MobiDB-lite"/>
    </source>
</evidence>
<dbReference type="RefSeq" id="WP_344960720.1">
    <property type="nucleotide sequence ID" value="NZ_BAAAXZ010000022.1"/>
</dbReference>
<protein>
    <recommendedName>
        <fullName evidence="3">Condensation domain-containing protein</fullName>
    </recommendedName>
</protein>
<dbReference type="PANTHER" id="PTHR45527:SF10">
    <property type="entry name" value="PYOCHELIN SYNTHASE PCHF"/>
    <property type="match status" value="1"/>
</dbReference>
<keyword evidence="1" id="KW-0436">Ligase</keyword>